<evidence type="ECO:0000313" key="4">
    <source>
        <dbReference type="Proteomes" id="UP000187412"/>
    </source>
</evidence>
<dbReference type="Proteomes" id="UP000187412">
    <property type="component" value="Unassembled WGS sequence"/>
</dbReference>
<feature type="transmembrane region" description="Helical" evidence="1">
    <location>
        <begin position="177"/>
        <end position="200"/>
    </location>
</feature>
<evidence type="ECO:0000256" key="1">
    <source>
        <dbReference type="SAM" id="Phobius"/>
    </source>
</evidence>
<gene>
    <name evidence="3" type="ORF">BSK56_26660</name>
</gene>
<sequence>MNTMLREELLYLITFPLIPVILHYFFSRSFTCRIKSKPYLVLIYALYMACHLALHHSQLPDMVLLTANIILIFLLSLLYRGDNLWRGYSAFFASALIFLGEAVMPFAYTDSGYIANLFLSKLLVLSLVYLLLRITKGEGRGNLAGWYWSLLLVCPVLSVITLVSLSDNFFFQAYPNLFPVVPTLLLAINCLIFVLSDHILCVQSERSKRLLLEQQNTYYVNQYLMTRDKQEEAFKFQHDFKNILLGLRAGLAKDEETSVHELDRLLGTIGQPAGSCDTGNPVIDAMISYKEQTAGSYDTPFRLELNIPPQLELDTTVISVILGNTLDNAIEACRETFNQERYVLIHMHYLNDSLFIKIQNPYAHEISTNRYGEISSTKADTRSHGIGLRNIRKTVEEWGGLLDISYNSGLFQVEVVLFHIPRKLDKTMSTTII</sequence>
<feature type="transmembrane region" description="Helical" evidence="1">
    <location>
        <begin position="144"/>
        <end position="165"/>
    </location>
</feature>
<accession>A0ABX3H400</accession>
<dbReference type="EMBL" id="MPTB01000043">
    <property type="protein sequence ID" value="OMD41939.1"/>
    <property type="molecule type" value="Genomic_DNA"/>
</dbReference>
<keyword evidence="1" id="KW-1133">Transmembrane helix</keyword>
<protein>
    <recommendedName>
        <fullName evidence="2">Sensor histidine kinase NatK-like C-terminal domain-containing protein</fullName>
    </recommendedName>
</protein>
<reference evidence="3 4" key="1">
    <citation type="submission" date="2016-10" db="EMBL/GenBank/DDBJ databases">
        <title>Paenibacillus species isolates.</title>
        <authorList>
            <person name="Beno S.M."/>
        </authorList>
    </citation>
    <scope>NUCLEOTIDE SEQUENCE [LARGE SCALE GENOMIC DNA]</scope>
    <source>
        <strain evidence="3 4">FSL H7-0744</strain>
    </source>
</reference>
<keyword evidence="1" id="KW-0812">Transmembrane</keyword>
<dbReference type="Gene3D" id="3.30.565.10">
    <property type="entry name" value="Histidine kinase-like ATPase, C-terminal domain"/>
    <property type="match status" value="1"/>
</dbReference>
<dbReference type="PANTHER" id="PTHR40448:SF1">
    <property type="entry name" value="TWO-COMPONENT SENSOR HISTIDINE KINASE"/>
    <property type="match status" value="1"/>
</dbReference>
<dbReference type="SUPFAM" id="SSF55874">
    <property type="entry name" value="ATPase domain of HSP90 chaperone/DNA topoisomerase II/histidine kinase"/>
    <property type="match status" value="1"/>
</dbReference>
<organism evidence="3 4">
    <name type="scientific">Paenibacillus borealis</name>
    <dbReference type="NCBI Taxonomy" id="160799"/>
    <lineage>
        <taxon>Bacteria</taxon>
        <taxon>Bacillati</taxon>
        <taxon>Bacillota</taxon>
        <taxon>Bacilli</taxon>
        <taxon>Bacillales</taxon>
        <taxon>Paenibacillaceae</taxon>
        <taxon>Paenibacillus</taxon>
    </lineage>
</organism>
<dbReference type="InterPro" id="IPR032834">
    <property type="entry name" value="NatK-like_C"/>
</dbReference>
<feature type="domain" description="Sensor histidine kinase NatK-like C-terminal" evidence="2">
    <location>
        <begin position="317"/>
        <end position="417"/>
    </location>
</feature>
<feature type="transmembrane region" description="Helical" evidence="1">
    <location>
        <begin position="62"/>
        <end position="79"/>
    </location>
</feature>
<feature type="transmembrane region" description="Helical" evidence="1">
    <location>
        <begin position="114"/>
        <end position="132"/>
    </location>
</feature>
<feature type="transmembrane region" description="Helical" evidence="1">
    <location>
        <begin position="6"/>
        <end position="26"/>
    </location>
</feature>
<proteinExistence type="predicted"/>
<dbReference type="RefSeq" id="WP_076113507.1">
    <property type="nucleotide sequence ID" value="NZ_MPTB01000043.1"/>
</dbReference>
<dbReference type="InterPro" id="IPR036890">
    <property type="entry name" value="HATPase_C_sf"/>
</dbReference>
<keyword evidence="1" id="KW-0472">Membrane</keyword>
<dbReference type="CDD" id="cd16935">
    <property type="entry name" value="HATPase_AgrC-ComD-like"/>
    <property type="match status" value="1"/>
</dbReference>
<evidence type="ECO:0000313" key="3">
    <source>
        <dbReference type="EMBL" id="OMD41939.1"/>
    </source>
</evidence>
<evidence type="ECO:0000259" key="2">
    <source>
        <dbReference type="Pfam" id="PF14501"/>
    </source>
</evidence>
<dbReference type="Pfam" id="PF14501">
    <property type="entry name" value="HATPase_c_5"/>
    <property type="match status" value="1"/>
</dbReference>
<comment type="caution">
    <text evidence="3">The sequence shown here is derived from an EMBL/GenBank/DDBJ whole genome shotgun (WGS) entry which is preliminary data.</text>
</comment>
<feature type="transmembrane region" description="Helical" evidence="1">
    <location>
        <begin position="91"/>
        <end position="108"/>
    </location>
</feature>
<feature type="transmembrane region" description="Helical" evidence="1">
    <location>
        <begin position="38"/>
        <end position="56"/>
    </location>
</feature>
<keyword evidence="4" id="KW-1185">Reference proteome</keyword>
<name>A0ABX3H400_PAEBO</name>
<dbReference type="PANTHER" id="PTHR40448">
    <property type="entry name" value="TWO-COMPONENT SENSOR HISTIDINE KINASE"/>
    <property type="match status" value="1"/>
</dbReference>